<reference evidence="2 3" key="1">
    <citation type="submission" date="2019-02" db="EMBL/GenBank/DDBJ databases">
        <title>Deep-cultivation of Planctomycetes and their phenomic and genomic characterization uncovers novel biology.</title>
        <authorList>
            <person name="Wiegand S."/>
            <person name="Jogler M."/>
            <person name="Boedeker C."/>
            <person name="Pinto D."/>
            <person name="Vollmers J."/>
            <person name="Rivas-Marin E."/>
            <person name="Kohn T."/>
            <person name="Peeters S.H."/>
            <person name="Heuer A."/>
            <person name="Rast P."/>
            <person name="Oberbeckmann S."/>
            <person name="Bunk B."/>
            <person name="Jeske O."/>
            <person name="Meyerdierks A."/>
            <person name="Storesund J.E."/>
            <person name="Kallscheuer N."/>
            <person name="Luecker S."/>
            <person name="Lage O.M."/>
            <person name="Pohl T."/>
            <person name="Merkel B.J."/>
            <person name="Hornburger P."/>
            <person name="Mueller R.-W."/>
            <person name="Bruemmer F."/>
            <person name="Labrenz M."/>
            <person name="Spormann A.M."/>
            <person name="Op den Camp H."/>
            <person name="Overmann J."/>
            <person name="Amann R."/>
            <person name="Jetten M.S.M."/>
            <person name="Mascher T."/>
            <person name="Medema M.H."/>
            <person name="Devos D.P."/>
            <person name="Kaster A.-K."/>
            <person name="Ovreas L."/>
            <person name="Rohde M."/>
            <person name="Galperin M.Y."/>
            <person name="Jogler C."/>
        </authorList>
    </citation>
    <scope>NUCLEOTIDE SEQUENCE [LARGE SCALE GENOMIC DNA]</scope>
    <source>
        <strain evidence="2 3">Pan44</strain>
    </source>
</reference>
<proteinExistence type="predicted"/>
<protein>
    <submittedName>
        <fullName evidence="2">Neutral/alkaline non-lysosomal ceramidase</fullName>
    </submittedName>
</protein>
<name>A0A517S7M3_9PLAN</name>
<evidence type="ECO:0000313" key="2">
    <source>
        <dbReference type="EMBL" id="QDT52131.1"/>
    </source>
</evidence>
<dbReference type="AlphaFoldDB" id="A0A517S7M3"/>
<dbReference type="EMBL" id="CP036271">
    <property type="protein sequence ID" value="QDT52131.1"/>
    <property type="molecule type" value="Genomic_DNA"/>
</dbReference>
<evidence type="ECO:0000256" key="1">
    <source>
        <dbReference type="SAM" id="SignalP"/>
    </source>
</evidence>
<dbReference type="Proteomes" id="UP000315700">
    <property type="component" value="Chromosome"/>
</dbReference>
<feature type="chain" id="PRO_5022035491" evidence="1">
    <location>
        <begin position="19"/>
        <end position="478"/>
    </location>
</feature>
<dbReference type="OrthoDB" id="9790058at2"/>
<evidence type="ECO:0000313" key="3">
    <source>
        <dbReference type="Proteomes" id="UP000315700"/>
    </source>
</evidence>
<keyword evidence="3" id="KW-1185">Reference proteome</keyword>
<sequence precursor="true">MRITLLLIALAMSSPAAGGELKAGAFAMDISPESYPVSINGGMRDRMAKGAHDPLMARCLVLEDGTTTLVVAVCDSCMIPRDIFDAAKKLASRATGIPTSHMMTSATHTHEGVTVTGVFQSDPEPAYREHLTKKLAEGIETAWKRRQPAQIAWGSGHDPSQLFNRRWFTQPSVVNEDPFGKTTDAVKMNPGFDLKRLKEPSGPIDPEVGIISLQTKEGKPLALFANYSLHYVGDAPANMLSGDYYGVFAERMAAALGGEAPAFMAVMSNATSGNINNVDYGAGKPRERKEGALAQSTAVALSVVDAIKKVLPDLKYSSDITLAAVETEIELGVRLPSKDDVQKAEERLAKLGPPGQYADVKDVYARETVLLAKYPPTVKVLLQAFQIGDMALASSPCETFCETGLAIKAASPFKPTFVVELANGYNGYLPTPEHHAWGGYETWRARSSYLAADAEPKIRATLLQLLDQLHAAKASAAK</sequence>
<organism evidence="2 3">
    <name type="scientific">Caulifigura coniformis</name>
    <dbReference type="NCBI Taxonomy" id="2527983"/>
    <lineage>
        <taxon>Bacteria</taxon>
        <taxon>Pseudomonadati</taxon>
        <taxon>Planctomycetota</taxon>
        <taxon>Planctomycetia</taxon>
        <taxon>Planctomycetales</taxon>
        <taxon>Planctomycetaceae</taxon>
        <taxon>Caulifigura</taxon>
    </lineage>
</organism>
<accession>A0A517S7M3</accession>
<gene>
    <name evidence="2" type="ORF">Pan44_01400</name>
</gene>
<dbReference type="RefSeq" id="WP_145026240.1">
    <property type="nucleotide sequence ID" value="NZ_CP036271.1"/>
</dbReference>
<keyword evidence="1" id="KW-0732">Signal</keyword>
<dbReference type="KEGG" id="ccos:Pan44_01400"/>
<feature type="signal peptide" evidence="1">
    <location>
        <begin position="1"/>
        <end position="18"/>
    </location>
</feature>
<dbReference type="InParanoid" id="A0A517S7M3"/>